<dbReference type="eggNOG" id="KOG0017">
    <property type="taxonomic scope" value="Eukaryota"/>
</dbReference>
<keyword evidence="3" id="KW-1185">Reference proteome</keyword>
<evidence type="ECO:0000313" key="3">
    <source>
        <dbReference type="Proteomes" id="UP000035740"/>
    </source>
</evidence>
<evidence type="ECO:0000313" key="2">
    <source>
        <dbReference type="EMBL" id="KMS97498.1"/>
    </source>
</evidence>
<dbReference type="EMBL" id="KQ090310">
    <property type="protein sequence ID" value="KMS97498.1"/>
    <property type="molecule type" value="Genomic_DNA"/>
</dbReference>
<dbReference type="OrthoDB" id="1749050at2759"/>
<dbReference type="OMA" id="MAICCEL"/>
<feature type="region of interest" description="Disordered" evidence="1">
    <location>
        <begin position="145"/>
        <end position="164"/>
    </location>
</feature>
<accession>A0A0J8BBW5</accession>
<dbReference type="AlphaFoldDB" id="A0A0J8BBW5"/>
<protein>
    <submittedName>
        <fullName evidence="2">Uncharacterized protein</fullName>
    </submittedName>
</protein>
<dbReference type="Proteomes" id="UP000035740">
    <property type="component" value="Unassembled WGS sequence"/>
</dbReference>
<gene>
    <name evidence="2" type="ORF">BVRB_5g126420</name>
</gene>
<organism evidence="2 3">
    <name type="scientific">Beta vulgaris subsp. vulgaris</name>
    <name type="common">Beet</name>
    <dbReference type="NCBI Taxonomy" id="3555"/>
    <lineage>
        <taxon>Eukaryota</taxon>
        <taxon>Viridiplantae</taxon>
        <taxon>Streptophyta</taxon>
        <taxon>Embryophyta</taxon>
        <taxon>Tracheophyta</taxon>
        <taxon>Spermatophyta</taxon>
        <taxon>Magnoliopsida</taxon>
        <taxon>eudicotyledons</taxon>
        <taxon>Gunneridae</taxon>
        <taxon>Pentapetalae</taxon>
        <taxon>Caryophyllales</taxon>
        <taxon>Chenopodiaceae</taxon>
        <taxon>Betoideae</taxon>
        <taxon>Beta</taxon>
    </lineage>
</organism>
<reference evidence="2 3" key="1">
    <citation type="journal article" date="2014" name="Nature">
        <title>The genome of the recently domesticated crop plant sugar beet (Beta vulgaris).</title>
        <authorList>
            <person name="Dohm J.C."/>
            <person name="Minoche A.E."/>
            <person name="Holtgrawe D."/>
            <person name="Capella-Gutierrez S."/>
            <person name="Zakrzewski F."/>
            <person name="Tafer H."/>
            <person name="Rupp O."/>
            <person name="Sorensen T.R."/>
            <person name="Stracke R."/>
            <person name="Reinhardt R."/>
            <person name="Goesmann A."/>
            <person name="Kraft T."/>
            <person name="Schulz B."/>
            <person name="Stadler P.F."/>
            <person name="Schmidt T."/>
            <person name="Gabaldon T."/>
            <person name="Lehrach H."/>
            <person name="Weisshaar B."/>
            <person name="Himmelbauer H."/>
        </authorList>
    </citation>
    <scope>NUCLEOTIDE SEQUENCE [LARGE SCALE GENOMIC DNA]</scope>
    <source>
        <tissue evidence="2">Taproot</tissue>
    </source>
</reference>
<name>A0A0J8BBW5_BETVV</name>
<sequence length="247" mass="27635">MGDNNNEKPLRDYAMPNASGAPSSIVANKLLEEMASNNYHWSNDRNKPRRTGGKYEVEGINMLNAKVDNLVNLFTKMSNVNSVSTTMPCNLCGGAHLTNECINVEQAQFVSNFNRPPNNDPYSNTFNPGWRNHPNFSWRNQGQQNANVNSQIPPGFHQKQPQQEIRPSWELAIEKLANATSERIEKLETKVDQIAISNRNVELQLGQLANAINSRSQGALPSNTEVNPKQHCNAVTLRNVKLLELQS</sequence>
<dbReference type="Gramene" id="KMS97498">
    <property type="protein sequence ID" value="KMS97498"/>
    <property type="gene ID" value="BVRB_5g126420"/>
</dbReference>
<evidence type="ECO:0000256" key="1">
    <source>
        <dbReference type="SAM" id="MobiDB-lite"/>
    </source>
</evidence>
<proteinExistence type="predicted"/>